<dbReference type="AlphaFoldDB" id="A0A382ZH24"/>
<proteinExistence type="predicted"/>
<sequence>VEIVKQGEIDSIQNENNIEISQEFLITSFDSGL</sequence>
<organism evidence="1">
    <name type="scientific">marine metagenome</name>
    <dbReference type="NCBI Taxonomy" id="408172"/>
    <lineage>
        <taxon>unclassified sequences</taxon>
        <taxon>metagenomes</taxon>
        <taxon>ecological metagenomes</taxon>
    </lineage>
</organism>
<reference evidence="1" key="1">
    <citation type="submission" date="2018-05" db="EMBL/GenBank/DDBJ databases">
        <authorList>
            <person name="Lanie J.A."/>
            <person name="Ng W.-L."/>
            <person name="Kazmierczak K.M."/>
            <person name="Andrzejewski T.M."/>
            <person name="Davidsen T.M."/>
            <person name="Wayne K.J."/>
            <person name="Tettelin H."/>
            <person name="Glass J.I."/>
            <person name="Rusch D."/>
            <person name="Podicherti R."/>
            <person name="Tsui H.-C.T."/>
            <person name="Winkler M.E."/>
        </authorList>
    </citation>
    <scope>NUCLEOTIDE SEQUENCE</scope>
</reference>
<gene>
    <name evidence="1" type="ORF">METZ01_LOCUS447626</name>
</gene>
<name>A0A382ZH24_9ZZZZ</name>
<dbReference type="EMBL" id="UINC01183835">
    <property type="protein sequence ID" value="SVD94772.1"/>
    <property type="molecule type" value="Genomic_DNA"/>
</dbReference>
<protein>
    <submittedName>
        <fullName evidence="1">Uncharacterized protein</fullName>
    </submittedName>
</protein>
<feature type="non-terminal residue" evidence="1">
    <location>
        <position position="1"/>
    </location>
</feature>
<accession>A0A382ZH24</accession>
<evidence type="ECO:0000313" key="1">
    <source>
        <dbReference type="EMBL" id="SVD94772.1"/>
    </source>
</evidence>
<feature type="non-terminal residue" evidence="1">
    <location>
        <position position="33"/>
    </location>
</feature>